<dbReference type="AlphaFoldDB" id="A0A5B8CLS4"/>
<dbReference type="Proteomes" id="UP000311469">
    <property type="component" value="Chromosome cSF2"/>
</dbReference>
<keyword evidence="4" id="KW-0862">Zinc</keyword>
<dbReference type="PANTHER" id="PTHR42978">
    <property type="entry name" value="QUORUM-QUENCHING LACTONASE YTNP-RELATED-RELATED"/>
    <property type="match status" value="1"/>
</dbReference>
<dbReference type="InterPro" id="IPR051013">
    <property type="entry name" value="MBL_superfamily_lactonases"/>
</dbReference>
<dbReference type="GO" id="GO:0016787">
    <property type="term" value="F:hydrolase activity"/>
    <property type="evidence" value="ECO:0007669"/>
    <property type="project" value="UniProtKB-KW"/>
</dbReference>
<evidence type="ECO:0000313" key="7">
    <source>
        <dbReference type="Proteomes" id="UP000311469"/>
    </source>
</evidence>
<evidence type="ECO:0000313" key="6">
    <source>
        <dbReference type="EMBL" id="QDC39656.1"/>
    </source>
</evidence>
<reference evidence="6 7" key="1">
    <citation type="submission" date="2019-06" db="EMBL/GenBank/DDBJ databases">
        <title>Genome organization and adaptive potential of archetypical organophosphate degarding Sphingobium fuliginis ATCC 27551.</title>
        <authorList>
            <person name="Sarwar A."/>
            <person name="Parthasarathy S."/>
            <person name="Singh C."/>
            <person name="Siddavattam D."/>
        </authorList>
    </citation>
    <scope>NUCLEOTIDE SEQUENCE [LARGE SCALE GENOMIC DNA]</scope>
    <source>
        <strain evidence="6 7">ATCC 27551</strain>
    </source>
</reference>
<dbReference type="KEGG" id="sufl:FIL70_20920"/>
<evidence type="ECO:0000259" key="5">
    <source>
        <dbReference type="SMART" id="SM00849"/>
    </source>
</evidence>
<dbReference type="EMBL" id="CP041017">
    <property type="protein sequence ID" value="QDC39656.1"/>
    <property type="molecule type" value="Genomic_DNA"/>
</dbReference>
<proteinExistence type="inferred from homology"/>
<evidence type="ECO:0000256" key="1">
    <source>
        <dbReference type="ARBA" id="ARBA00007749"/>
    </source>
</evidence>
<dbReference type="InterPro" id="IPR036866">
    <property type="entry name" value="RibonucZ/Hydroxyglut_hydro"/>
</dbReference>
<gene>
    <name evidence="6" type="ORF">FIL70_20920</name>
</gene>
<dbReference type="PANTHER" id="PTHR42978:SF6">
    <property type="entry name" value="QUORUM-QUENCHING LACTONASE YTNP-RELATED"/>
    <property type="match status" value="1"/>
</dbReference>
<accession>A0A5B8CLS4</accession>
<dbReference type="InterPro" id="IPR001279">
    <property type="entry name" value="Metallo-B-lactamas"/>
</dbReference>
<evidence type="ECO:0000256" key="3">
    <source>
        <dbReference type="ARBA" id="ARBA00022801"/>
    </source>
</evidence>
<dbReference type="SUPFAM" id="SSF56281">
    <property type="entry name" value="Metallo-hydrolase/oxidoreductase"/>
    <property type="match status" value="1"/>
</dbReference>
<dbReference type="Gene3D" id="3.60.15.10">
    <property type="entry name" value="Ribonuclease Z/Hydroxyacylglutathione hydrolase-like"/>
    <property type="match status" value="1"/>
</dbReference>
<keyword evidence="2" id="KW-0479">Metal-binding</keyword>
<keyword evidence="3 6" id="KW-0378">Hydrolase</keyword>
<comment type="similarity">
    <text evidence="1">Belongs to the metallo-beta-lactamase superfamily.</text>
</comment>
<dbReference type="Pfam" id="PF00753">
    <property type="entry name" value="Lactamase_B"/>
    <property type="match status" value="1"/>
</dbReference>
<protein>
    <submittedName>
        <fullName evidence="6">MBL fold metallo-hydrolase</fullName>
    </submittedName>
</protein>
<dbReference type="RefSeq" id="WP_140043242.1">
    <property type="nucleotide sequence ID" value="NZ_CP041017.1"/>
</dbReference>
<organism evidence="6 7">
    <name type="scientific">Sphingobium fuliginis ATCC 27551</name>
    <dbReference type="NCBI Taxonomy" id="1208342"/>
    <lineage>
        <taxon>Bacteria</taxon>
        <taxon>Pseudomonadati</taxon>
        <taxon>Pseudomonadota</taxon>
        <taxon>Alphaproteobacteria</taxon>
        <taxon>Sphingomonadales</taxon>
        <taxon>Sphingomonadaceae</taxon>
        <taxon>Sphingobium</taxon>
    </lineage>
</organism>
<evidence type="ECO:0000256" key="2">
    <source>
        <dbReference type="ARBA" id="ARBA00022723"/>
    </source>
</evidence>
<sequence>MSGSWRIDDVTIHKIVEIESAYTTIDRFFPEINPDLLAEHLDWFRNDGYVEGTGQLFLSYHSFIVETPHHTILIDSCIGNGKSCPVRDTWHNKSDTRWLDEFAATGLKFEDIDYVLCSHLHVDHVGWNTRMQDGNWVPTFPNARYLMVDQEYDYASRWAREHPEDTAMAALFQAVFDESIQPVVDVGRADFVSATHVLDPYVRFLPTPGHTPAHVAICVGRDADSAVFTGDLIHSPIQTRLPDLKVRLDDDPEQALQSRRAFFERFADTETLVFTMHFPAPSVGYLRRDGGAYVLDYRDPDGA</sequence>
<feature type="domain" description="Metallo-beta-lactamase" evidence="5">
    <location>
        <begin position="59"/>
        <end position="277"/>
    </location>
</feature>
<dbReference type="SMART" id="SM00849">
    <property type="entry name" value="Lactamase_B"/>
    <property type="match status" value="1"/>
</dbReference>
<evidence type="ECO:0000256" key="4">
    <source>
        <dbReference type="ARBA" id="ARBA00022833"/>
    </source>
</evidence>
<dbReference type="CDD" id="cd16277">
    <property type="entry name" value="metallo-hydrolase-like_MBL-fold"/>
    <property type="match status" value="1"/>
</dbReference>
<name>A0A5B8CLS4_SPHSA</name>
<dbReference type="GO" id="GO:0046872">
    <property type="term" value="F:metal ion binding"/>
    <property type="evidence" value="ECO:0007669"/>
    <property type="project" value="UniProtKB-KW"/>
</dbReference>